<name>A0A087CSJ4_9BIFI</name>
<dbReference type="RefSeq" id="WP_156100221.1">
    <property type="nucleotide sequence ID" value="NZ_JDUW01000037.1"/>
</dbReference>
<dbReference type="EMBL" id="JGZK01000005">
    <property type="protein sequence ID" value="KFI86244.1"/>
    <property type="molecule type" value="Genomic_DNA"/>
</dbReference>
<reference evidence="1 2" key="1">
    <citation type="submission" date="2014-03" db="EMBL/GenBank/DDBJ databases">
        <title>Genomics of Bifidobacteria.</title>
        <authorList>
            <person name="Ventura M."/>
            <person name="Milani C."/>
            <person name="Lugli G.A."/>
        </authorList>
    </citation>
    <scope>NUCLEOTIDE SEQUENCE [LARGE SCALE GENOMIC DNA]</scope>
    <source>
        <strain evidence="1 2">DSM 23975</strain>
    </source>
</reference>
<gene>
    <name evidence="1" type="ORF">BREU_1417</name>
</gene>
<dbReference type="Proteomes" id="UP000028984">
    <property type="component" value="Unassembled WGS sequence"/>
</dbReference>
<organism evidence="1 2">
    <name type="scientific">Bifidobacterium reuteri DSM 23975</name>
    <dbReference type="NCBI Taxonomy" id="1437610"/>
    <lineage>
        <taxon>Bacteria</taxon>
        <taxon>Bacillati</taxon>
        <taxon>Actinomycetota</taxon>
        <taxon>Actinomycetes</taxon>
        <taxon>Bifidobacteriales</taxon>
        <taxon>Bifidobacteriaceae</taxon>
        <taxon>Bifidobacterium</taxon>
    </lineage>
</organism>
<dbReference type="STRING" id="1437610.BREU_1417"/>
<keyword evidence="2" id="KW-1185">Reference proteome</keyword>
<comment type="caution">
    <text evidence="1">The sequence shown here is derived from an EMBL/GenBank/DDBJ whole genome shotgun (WGS) entry which is preliminary data.</text>
</comment>
<sequence>MSDIELVQRLSKALQPELAGLRVTPSETALESLLMQALQDSRLNLEDMGGKD</sequence>
<proteinExistence type="predicted"/>
<protein>
    <submittedName>
        <fullName evidence="1">Uncharacterized protein</fullName>
    </submittedName>
</protein>
<evidence type="ECO:0000313" key="2">
    <source>
        <dbReference type="Proteomes" id="UP000028984"/>
    </source>
</evidence>
<accession>A0A087CSJ4</accession>
<evidence type="ECO:0000313" key="1">
    <source>
        <dbReference type="EMBL" id="KFI86244.1"/>
    </source>
</evidence>
<dbReference type="AlphaFoldDB" id="A0A087CSJ4"/>